<sequence>MKAVLPFLPPRGGRSSPETLYSTLLLLVAQDRSHHVAANARAGDRFGKGADVQVTEKFDVEGMDVDGEVTRGAASFVFPLADQAFCA</sequence>
<dbReference type="AlphaFoldDB" id="A0A935Q214"/>
<dbReference type="Proteomes" id="UP000697998">
    <property type="component" value="Unassembled WGS sequence"/>
</dbReference>
<reference evidence="1 2" key="1">
    <citation type="submission" date="2020-10" db="EMBL/GenBank/DDBJ databases">
        <title>Connecting structure to function with the recovery of over 1000 high-quality activated sludge metagenome-assembled genomes encoding full-length rRNA genes using long-read sequencing.</title>
        <authorList>
            <person name="Singleton C.M."/>
            <person name="Petriglieri F."/>
            <person name="Kristensen J.M."/>
            <person name="Kirkegaard R.H."/>
            <person name="Michaelsen T.Y."/>
            <person name="Andersen M.H."/>
            <person name="Karst S.M."/>
            <person name="Dueholm M.S."/>
            <person name="Nielsen P.H."/>
            <person name="Albertsen M."/>
        </authorList>
    </citation>
    <scope>NUCLEOTIDE SEQUENCE [LARGE SCALE GENOMIC DNA]</scope>
    <source>
        <strain evidence="1">EsbW_18-Q3-R4-48_BATAC.285</strain>
    </source>
</reference>
<organism evidence="1 2">
    <name type="scientific">Candidatus Accumulibacter proximus</name>
    <dbReference type="NCBI Taxonomy" id="2954385"/>
    <lineage>
        <taxon>Bacteria</taxon>
        <taxon>Pseudomonadati</taxon>
        <taxon>Pseudomonadota</taxon>
        <taxon>Betaproteobacteria</taxon>
        <taxon>Candidatus Accumulibacter</taxon>
    </lineage>
</organism>
<name>A0A935Q214_9PROT</name>
<dbReference type="EMBL" id="JADJMH010000038">
    <property type="protein sequence ID" value="MBK7677590.1"/>
    <property type="molecule type" value="Genomic_DNA"/>
</dbReference>
<accession>A0A935Q214</accession>
<protein>
    <submittedName>
        <fullName evidence="1">Uncharacterized protein</fullName>
    </submittedName>
</protein>
<proteinExistence type="predicted"/>
<comment type="caution">
    <text evidence="1">The sequence shown here is derived from an EMBL/GenBank/DDBJ whole genome shotgun (WGS) entry which is preliminary data.</text>
</comment>
<evidence type="ECO:0000313" key="1">
    <source>
        <dbReference type="EMBL" id="MBK7677590.1"/>
    </source>
</evidence>
<evidence type="ECO:0000313" key="2">
    <source>
        <dbReference type="Proteomes" id="UP000697998"/>
    </source>
</evidence>
<gene>
    <name evidence="1" type="ORF">IPJ27_24175</name>
</gene>